<reference evidence="1 2" key="1">
    <citation type="journal article" date="2021" name="ISME J.">
        <title>Genomic evolution of the class Acidithiobacillia: deep-branching Proteobacteria living in extreme acidic conditions.</title>
        <authorList>
            <person name="Moya-Beltran A."/>
            <person name="Beard S."/>
            <person name="Rojas-Villalobos C."/>
            <person name="Issotta F."/>
            <person name="Gallardo Y."/>
            <person name="Ulloa R."/>
            <person name="Giaveno A."/>
            <person name="Degli Esposti M."/>
            <person name="Johnson D.B."/>
            <person name="Quatrini R."/>
        </authorList>
    </citation>
    <scope>NUCLEOTIDE SEQUENCE [LARGE SCALE GENOMIC DNA]</scope>
    <source>
        <strain evidence="1 2">ATCC 19703</strain>
    </source>
</reference>
<sequence>MRFIPEEMDSGDSTKMIYRPVSDEEIAARLEALGTSPLGMNVEEDDFRISIAGVQEKTAFLPIFPDFTTDLSGWLSRGHLFW</sequence>
<protein>
    <submittedName>
        <fullName evidence="1">Uncharacterized protein</fullName>
    </submittedName>
</protein>
<accession>A0ABS5ZMC6</accession>
<evidence type="ECO:0000313" key="2">
    <source>
        <dbReference type="Proteomes" id="UP001197028"/>
    </source>
</evidence>
<keyword evidence="2" id="KW-1185">Reference proteome</keyword>
<comment type="caution">
    <text evidence="1">The sequence shown here is derived from an EMBL/GenBank/DDBJ whole genome shotgun (WGS) entry which is preliminary data.</text>
</comment>
<dbReference type="RefSeq" id="WP_215862712.1">
    <property type="nucleotide sequence ID" value="NZ_JABELD010000016.1"/>
</dbReference>
<dbReference type="EMBL" id="JABELD010000016">
    <property type="protein sequence ID" value="MBU2737670.1"/>
    <property type="molecule type" value="Genomic_DNA"/>
</dbReference>
<evidence type="ECO:0000313" key="1">
    <source>
        <dbReference type="EMBL" id="MBU2737670.1"/>
    </source>
</evidence>
<name>A0ABS5ZMC6_9PROT</name>
<gene>
    <name evidence="1" type="ORF">HJG40_02375</name>
</gene>
<dbReference type="Proteomes" id="UP001197028">
    <property type="component" value="Unassembled WGS sequence"/>
</dbReference>
<proteinExistence type="predicted"/>
<organism evidence="1 2">
    <name type="scientific">Acidithiobacillus concretivorus</name>
    <dbReference type="NCBI Taxonomy" id="3063952"/>
    <lineage>
        <taxon>Bacteria</taxon>
        <taxon>Pseudomonadati</taxon>
        <taxon>Pseudomonadota</taxon>
        <taxon>Acidithiobacillia</taxon>
        <taxon>Acidithiobacillales</taxon>
        <taxon>Acidithiobacillaceae</taxon>
        <taxon>Acidithiobacillus</taxon>
    </lineage>
</organism>